<accession>A0A1M7ZI89</accession>
<evidence type="ECO:0000259" key="9">
    <source>
        <dbReference type="Pfam" id="PF06144"/>
    </source>
</evidence>
<dbReference type="GO" id="GO:0006261">
    <property type="term" value="P:DNA-templated DNA replication"/>
    <property type="evidence" value="ECO:0007669"/>
    <property type="project" value="TreeGrafter"/>
</dbReference>
<organism evidence="10 11">
    <name type="scientific">Pseudoxanthobacter soli DSM 19599</name>
    <dbReference type="NCBI Taxonomy" id="1123029"/>
    <lineage>
        <taxon>Bacteria</taxon>
        <taxon>Pseudomonadati</taxon>
        <taxon>Pseudomonadota</taxon>
        <taxon>Alphaproteobacteria</taxon>
        <taxon>Hyphomicrobiales</taxon>
        <taxon>Segnochrobactraceae</taxon>
        <taxon>Pseudoxanthobacter</taxon>
    </lineage>
</organism>
<dbReference type="PANTHER" id="PTHR34388:SF1">
    <property type="entry name" value="DNA POLYMERASE III SUBUNIT DELTA"/>
    <property type="match status" value="1"/>
</dbReference>
<dbReference type="GO" id="GO:0003887">
    <property type="term" value="F:DNA-directed DNA polymerase activity"/>
    <property type="evidence" value="ECO:0007669"/>
    <property type="project" value="UniProtKB-KW"/>
</dbReference>
<dbReference type="Proteomes" id="UP000186406">
    <property type="component" value="Unassembled WGS sequence"/>
</dbReference>
<evidence type="ECO:0000313" key="10">
    <source>
        <dbReference type="EMBL" id="SHO64542.1"/>
    </source>
</evidence>
<dbReference type="InterPro" id="IPR027417">
    <property type="entry name" value="P-loop_NTPase"/>
</dbReference>
<dbReference type="InterPro" id="IPR005790">
    <property type="entry name" value="DNA_polIII_delta"/>
</dbReference>
<evidence type="ECO:0000313" key="11">
    <source>
        <dbReference type="Proteomes" id="UP000186406"/>
    </source>
</evidence>
<reference evidence="10 11" key="1">
    <citation type="submission" date="2016-12" db="EMBL/GenBank/DDBJ databases">
        <authorList>
            <person name="Song W.-J."/>
            <person name="Kurnit D.M."/>
        </authorList>
    </citation>
    <scope>NUCLEOTIDE SEQUENCE [LARGE SCALE GENOMIC DNA]</scope>
    <source>
        <strain evidence="10 11">DSM 19599</strain>
    </source>
</reference>
<gene>
    <name evidence="10" type="ORF">SAMN02745172_01747</name>
</gene>
<sequence>MVALKGNDIDRLIADPKRLSGVILIYGPDQGLVAERAAALVAAASGGVDDPFSTVRLDGSEVASDPARLDDEARTLALFGGRRTVWVRDAGSRSIEAAVKPLLDDPPADAVIVIEAGDLKKGTGLRKRVEDHRSALAVPCYADAAADLDKVISEEARAAGLTVDEDARQALHLLLGSDRRLTRSEVAKLCLYAHGRGRIELSDVRAVVGDTGAFALDDAIDAALTGDVASFDREMGRIRAAGTHPSALLTAALRQIQTIARGRLLVDAGTPPAQAVDRMVPPVFFKRKATVARVLSLWPSPRLAAAATRIEDAVVQSRLKPALGYEIAAETLLALATAARAAGRAR</sequence>
<dbReference type="Gene3D" id="1.20.272.10">
    <property type="match status" value="1"/>
</dbReference>
<keyword evidence="6" id="KW-0239">DNA-directed DNA polymerase</keyword>
<dbReference type="RefSeq" id="WP_073628237.1">
    <property type="nucleotide sequence ID" value="NZ_FRXO01000003.1"/>
</dbReference>
<dbReference type="Gene3D" id="3.40.50.300">
    <property type="entry name" value="P-loop containing nucleotide triphosphate hydrolases"/>
    <property type="match status" value="1"/>
</dbReference>
<evidence type="ECO:0000256" key="1">
    <source>
        <dbReference type="ARBA" id="ARBA00012417"/>
    </source>
</evidence>
<evidence type="ECO:0000256" key="6">
    <source>
        <dbReference type="ARBA" id="ARBA00022932"/>
    </source>
</evidence>
<evidence type="ECO:0000256" key="2">
    <source>
        <dbReference type="ARBA" id="ARBA00017703"/>
    </source>
</evidence>
<dbReference type="NCBIfam" id="TIGR01128">
    <property type="entry name" value="holA"/>
    <property type="match status" value="1"/>
</dbReference>
<dbReference type="Pfam" id="PF06144">
    <property type="entry name" value="DNA_pol3_delta"/>
    <property type="match status" value="1"/>
</dbReference>
<evidence type="ECO:0000256" key="8">
    <source>
        <dbReference type="ARBA" id="ARBA00049244"/>
    </source>
</evidence>
<dbReference type="InterPro" id="IPR008921">
    <property type="entry name" value="DNA_pol3_clamp-load_cplx_C"/>
</dbReference>
<evidence type="ECO:0000256" key="7">
    <source>
        <dbReference type="ARBA" id="ARBA00034754"/>
    </source>
</evidence>
<dbReference type="Gene3D" id="1.10.8.60">
    <property type="match status" value="1"/>
</dbReference>
<keyword evidence="3" id="KW-0808">Transferase</keyword>
<dbReference type="OrthoDB" id="9804983at2"/>
<dbReference type="EMBL" id="FRXO01000003">
    <property type="protein sequence ID" value="SHO64542.1"/>
    <property type="molecule type" value="Genomic_DNA"/>
</dbReference>
<dbReference type="InterPro" id="IPR010372">
    <property type="entry name" value="DNA_pol3_delta_N"/>
</dbReference>
<keyword evidence="11" id="KW-1185">Reference proteome</keyword>
<keyword evidence="4" id="KW-0548">Nucleotidyltransferase</keyword>
<dbReference type="AlphaFoldDB" id="A0A1M7ZI89"/>
<dbReference type="EC" id="2.7.7.7" evidence="1"/>
<evidence type="ECO:0000256" key="5">
    <source>
        <dbReference type="ARBA" id="ARBA00022705"/>
    </source>
</evidence>
<comment type="similarity">
    <text evidence="7">Belongs to the DNA polymerase HolA subunit family.</text>
</comment>
<name>A0A1M7ZI89_9HYPH</name>
<dbReference type="SUPFAM" id="SSF48019">
    <property type="entry name" value="post-AAA+ oligomerization domain-like"/>
    <property type="match status" value="1"/>
</dbReference>
<dbReference type="GO" id="GO:0003677">
    <property type="term" value="F:DNA binding"/>
    <property type="evidence" value="ECO:0007669"/>
    <property type="project" value="InterPro"/>
</dbReference>
<proteinExistence type="inferred from homology"/>
<evidence type="ECO:0000256" key="3">
    <source>
        <dbReference type="ARBA" id="ARBA00022679"/>
    </source>
</evidence>
<evidence type="ECO:0000256" key="4">
    <source>
        <dbReference type="ARBA" id="ARBA00022695"/>
    </source>
</evidence>
<keyword evidence="5" id="KW-0235">DNA replication</keyword>
<comment type="catalytic activity">
    <reaction evidence="8">
        <text>DNA(n) + a 2'-deoxyribonucleoside 5'-triphosphate = DNA(n+1) + diphosphate</text>
        <dbReference type="Rhea" id="RHEA:22508"/>
        <dbReference type="Rhea" id="RHEA-COMP:17339"/>
        <dbReference type="Rhea" id="RHEA-COMP:17340"/>
        <dbReference type="ChEBI" id="CHEBI:33019"/>
        <dbReference type="ChEBI" id="CHEBI:61560"/>
        <dbReference type="ChEBI" id="CHEBI:173112"/>
        <dbReference type="EC" id="2.7.7.7"/>
    </reaction>
</comment>
<dbReference type="PANTHER" id="PTHR34388">
    <property type="entry name" value="DNA POLYMERASE III SUBUNIT DELTA"/>
    <property type="match status" value="1"/>
</dbReference>
<dbReference type="SUPFAM" id="SSF52540">
    <property type="entry name" value="P-loop containing nucleoside triphosphate hydrolases"/>
    <property type="match status" value="1"/>
</dbReference>
<dbReference type="STRING" id="1123029.SAMN02745172_01747"/>
<protein>
    <recommendedName>
        <fullName evidence="2">DNA polymerase III subunit delta</fullName>
        <ecNumber evidence="1">2.7.7.7</ecNumber>
    </recommendedName>
</protein>
<dbReference type="GO" id="GO:0009360">
    <property type="term" value="C:DNA polymerase III complex"/>
    <property type="evidence" value="ECO:0007669"/>
    <property type="project" value="InterPro"/>
</dbReference>
<feature type="domain" description="DNA polymerase III delta N-terminal" evidence="9">
    <location>
        <begin position="24"/>
        <end position="124"/>
    </location>
</feature>